<sequence>MMGKHHAVSGAAAWIAVTATGPLALGSNPLPPLAVIIGAGVTAGAALLPDVDQHNGTIAHSGGLVTKAVASVAQGASGGHRHGLHGILAIVGFYLATTWLAGFSGDVPFLGTIPIGSALLLLALVAFALKALKLSKGGIVKLWLSAFALTVGLLAFAPEQLEWLPLSVMVGVATHLVGDFITTGGLPLFWPWVPKPPKVLHAVPVINRIWQPNGYMAVPVLGNTGSAREWVLFVVLSGYTLAGLLGEGAHLVGQSFSWWG</sequence>
<dbReference type="GO" id="GO:0016787">
    <property type="term" value="F:hydrolase activity"/>
    <property type="evidence" value="ECO:0007669"/>
    <property type="project" value="UniProtKB-KW"/>
</dbReference>
<gene>
    <name evidence="2" type="ORF">V5R04_06810</name>
</gene>
<feature type="transmembrane region" description="Helical" evidence="1">
    <location>
        <begin position="84"/>
        <end position="103"/>
    </location>
</feature>
<keyword evidence="1" id="KW-0812">Transmembrane</keyword>
<dbReference type="EMBL" id="CP146203">
    <property type="protein sequence ID" value="XBH22919.1"/>
    <property type="molecule type" value="Genomic_DNA"/>
</dbReference>
<name>A0AAU7DYY6_9MICO</name>
<feature type="transmembrane region" description="Helical" evidence="1">
    <location>
        <begin position="139"/>
        <end position="157"/>
    </location>
</feature>
<accession>A0AAU7DYY6</accession>
<proteinExistence type="predicted"/>
<keyword evidence="1" id="KW-0472">Membrane</keyword>
<evidence type="ECO:0000313" key="2">
    <source>
        <dbReference type="EMBL" id="XBH22919.1"/>
    </source>
</evidence>
<reference evidence="2" key="1">
    <citation type="submission" date="2024-02" db="EMBL/GenBank/DDBJ databases">
        <title>Tomenella chthoni gen. nov. sp. nov., a member of the family Jonesiaceae isolated from bat guano.</title>
        <authorList>
            <person name="Miller S.L."/>
            <person name="King J."/>
            <person name="Sankaranarayanan K."/>
            <person name="Lawson P.A."/>
        </authorList>
    </citation>
    <scope>NUCLEOTIDE SEQUENCE</scope>
    <source>
        <strain evidence="2">BS-20</strain>
    </source>
</reference>
<keyword evidence="1" id="KW-1133">Transmembrane helix</keyword>
<dbReference type="InterPro" id="IPR007404">
    <property type="entry name" value="YdjM-like"/>
</dbReference>
<keyword evidence="2" id="KW-0378">Hydrolase</keyword>
<feature type="transmembrane region" description="Helical" evidence="1">
    <location>
        <begin position="109"/>
        <end position="132"/>
    </location>
</feature>
<organism evidence="2">
    <name type="scientific">Jonesiaceae bacterium BS-20</name>
    <dbReference type="NCBI Taxonomy" id="3120821"/>
    <lineage>
        <taxon>Bacteria</taxon>
        <taxon>Bacillati</taxon>
        <taxon>Actinomycetota</taxon>
        <taxon>Actinomycetes</taxon>
        <taxon>Micrococcales</taxon>
        <taxon>Jonesiaceae</taxon>
    </lineage>
</organism>
<protein>
    <submittedName>
        <fullName evidence="2">Metal-dependent hydrolase</fullName>
    </submittedName>
</protein>
<evidence type="ECO:0000256" key="1">
    <source>
        <dbReference type="SAM" id="Phobius"/>
    </source>
</evidence>
<feature type="transmembrane region" description="Helical" evidence="1">
    <location>
        <begin position="30"/>
        <end position="48"/>
    </location>
</feature>
<dbReference type="AlphaFoldDB" id="A0AAU7DYY6"/>
<feature type="transmembrane region" description="Helical" evidence="1">
    <location>
        <begin position="163"/>
        <end position="190"/>
    </location>
</feature>
<dbReference type="Pfam" id="PF04307">
    <property type="entry name" value="YdjM"/>
    <property type="match status" value="1"/>
</dbReference>